<sequence>MTCRTFLEKSNVYAICITDDPIDNLEYHQELKTSWPVLKVISNFRPDKVMKINTDGFGDYIAKLSSVSGTNIKDYDSLMNALKKRINFYDQMGGKTAEHGLKV</sequence>
<reference evidence="7 8" key="1">
    <citation type="submission" date="2013-09" db="EMBL/GenBank/DDBJ databases">
        <title>Complete genome sequence of Spiroplasma mirum suckling mouse cataract agent.</title>
        <authorList>
            <person name="Landry C.A."/>
            <person name="Bastian F.O."/>
            <person name="Thune R.L."/>
        </authorList>
    </citation>
    <scope>NUCLEOTIDE SEQUENCE [LARGE SCALE GENOMIC DNA]</scope>
    <source>
        <strain evidence="7 8">SMCA</strain>
    </source>
</reference>
<dbReference type="PATRIC" id="fig|838561.3.peg.260"/>
<dbReference type="AlphaFoldDB" id="W6AKE2"/>
<organism evidence="7 8">
    <name type="scientific">Spiroplasma mirum ATCC 29335</name>
    <dbReference type="NCBI Taxonomy" id="838561"/>
    <lineage>
        <taxon>Bacteria</taxon>
        <taxon>Bacillati</taxon>
        <taxon>Mycoplasmatota</taxon>
        <taxon>Mollicutes</taxon>
        <taxon>Entomoplasmatales</taxon>
        <taxon>Spiroplasmataceae</taxon>
        <taxon>Spiroplasma</taxon>
    </lineage>
</organism>
<protein>
    <recommendedName>
        <fullName evidence="5">Uronate isomerase</fullName>
        <ecNumber evidence="4">5.3.1.12</ecNumber>
    </recommendedName>
</protein>
<dbReference type="GO" id="GO:0042840">
    <property type="term" value="P:D-glucuronate catabolic process"/>
    <property type="evidence" value="ECO:0007669"/>
    <property type="project" value="TreeGrafter"/>
</dbReference>
<gene>
    <name evidence="7" type="ORF">P344_01385</name>
</gene>
<evidence type="ECO:0000256" key="4">
    <source>
        <dbReference type="ARBA" id="ARBA00012546"/>
    </source>
</evidence>
<dbReference type="EMBL" id="CP006720">
    <property type="protein sequence ID" value="AHI57642.1"/>
    <property type="molecule type" value="Genomic_DNA"/>
</dbReference>
<evidence type="ECO:0000256" key="2">
    <source>
        <dbReference type="ARBA" id="ARBA00004892"/>
    </source>
</evidence>
<dbReference type="Proteomes" id="UP000019260">
    <property type="component" value="Chromosome"/>
</dbReference>
<keyword evidence="6" id="KW-0413">Isomerase</keyword>
<dbReference type="RefSeq" id="WP_025317044.1">
    <property type="nucleotide sequence ID" value="NZ_CP002082.1"/>
</dbReference>
<evidence type="ECO:0000256" key="6">
    <source>
        <dbReference type="ARBA" id="ARBA00023235"/>
    </source>
</evidence>
<dbReference type="OrthoDB" id="9766564at2"/>
<proteinExistence type="inferred from homology"/>
<dbReference type="GO" id="GO:0008880">
    <property type="term" value="F:glucuronate isomerase activity"/>
    <property type="evidence" value="ECO:0007669"/>
    <property type="project" value="UniProtKB-EC"/>
</dbReference>
<dbReference type="EC" id="5.3.1.12" evidence="4"/>
<dbReference type="InterPro" id="IPR003766">
    <property type="entry name" value="Uronate_isomerase"/>
</dbReference>
<dbReference type="Pfam" id="PF02614">
    <property type="entry name" value="UxaC"/>
    <property type="match status" value="1"/>
</dbReference>
<dbReference type="PANTHER" id="PTHR30068:SF3">
    <property type="entry name" value="PHOSPHOLIPID_GLYCEROL ACYLTRANSFERASE DOMAIN-CONTAINING PROTEIN"/>
    <property type="match status" value="1"/>
</dbReference>
<dbReference type="Gene3D" id="3.20.20.140">
    <property type="entry name" value="Metal-dependent hydrolases"/>
    <property type="match status" value="1"/>
</dbReference>
<evidence type="ECO:0000256" key="5">
    <source>
        <dbReference type="ARBA" id="ARBA00020555"/>
    </source>
</evidence>
<comment type="similarity">
    <text evidence="3">Belongs to the metallo-dependent hydrolases superfamily. Uronate isomerase family.</text>
</comment>
<keyword evidence="8" id="KW-1185">Reference proteome</keyword>
<dbReference type="InterPro" id="IPR032466">
    <property type="entry name" value="Metal_Hydrolase"/>
</dbReference>
<evidence type="ECO:0000313" key="7">
    <source>
        <dbReference type="EMBL" id="AHI57642.1"/>
    </source>
</evidence>
<dbReference type="PANTHER" id="PTHR30068">
    <property type="entry name" value="URONATE ISOMERASE"/>
    <property type="match status" value="1"/>
</dbReference>
<evidence type="ECO:0000313" key="8">
    <source>
        <dbReference type="Proteomes" id="UP000019260"/>
    </source>
</evidence>
<dbReference type="SUPFAM" id="SSF51556">
    <property type="entry name" value="Metallo-dependent hydrolases"/>
    <property type="match status" value="1"/>
</dbReference>
<comment type="catalytic activity">
    <reaction evidence="1">
        <text>D-glucuronate = D-fructuronate</text>
        <dbReference type="Rhea" id="RHEA:13049"/>
        <dbReference type="ChEBI" id="CHEBI:58720"/>
        <dbReference type="ChEBI" id="CHEBI:59863"/>
        <dbReference type="EC" id="5.3.1.12"/>
    </reaction>
</comment>
<dbReference type="HOGENOM" id="CLU_2262065_0_0_14"/>
<dbReference type="GO" id="GO:0019698">
    <property type="term" value="P:D-galacturonate catabolic process"/>
    <property type="evidence" value="ECO:0007669"/>
    <property type="project" value="TreeGrafter"/>
</dbReference>
<comment type="pathway">
    <text evidence="2">Carbohydrate metabolism; pentose and glucuronate interconversion.</text>
</comment>
<evidence type="ECO:0000256" key="1">
    <source>
        <dbReference type="ARBA" id="ARBA00001165"/>
    </source>
</evidence>
<dbReference type="UniPathway" id="UPA00246"/>
<dbReference type="eggNOG" id="COG1904">
    <property type="taxonomic scope" value="Bacteria"/>
</dbReference>
<accession>W6AKE2</accession>
<dbReference type="KEGG" id="smia:P344_01385"/>
<name>W6AKE2_9MOLU</name>
<evidence type="ECO:0000256" key="3">
    <source>
        <dbReference type="ARBA" id="ARBA00008397"/>
    </source>
</evidence>
<dbReference type="STRING" id="838561.P344_01385"/>